<gene>
    <name evidence="1" type="ORF">D3873_03775</name>
</gene>
<dbReference type="InterPro" id="IPR038369">
    <property type="entry name" value="SpoVAD_sf"/>
</dbReference>
<dbReference type="KEGG" id="paek:D3873_03775"/>
<keyword evidence="2" id="KW-1185">Reference proteome</keyword>
<reference evidence="2" key="1">
    <citation type="submission" date="2018-09" db="EMBL/GenBank/DDBJ databases">
        <authorList>
            <person name="Zhu H."/>
        </authorList>
    </citation>
    <scope>NUCLEOTIDE SEQUENCE [LARGE SCALE GENOMIC DNA]</scope>
    <source>
        <strain evidence="2">K2R23-3</strain>
    </source>
</reference>
<dbReference type="SUPFAM" id="SSF53901">
    <property type="entry name" value="Thiolase-like"/>
    <property type="match status" value="1"/>
</dbReference>
<dbReference type="EMBL" id="CP032418">
    <property type="protein sequence ID" value="AYC29034.1"/>
    <property type="molecule type" value="Genomic_DNA"/>
</dbReference>
<dbReference type="InterPro" id="IPR010894">
    <property type="entry name" value="SpoVAD"/>
</dbReference>
<dbReference type="InterPro" id="IPR016039">
    <property type="entry name" value="Thiolase-like"/>
</dbReference>
<sequence>MVELVIGGHFIFPSQPKIVSTGTVCGPIEKASPFSVYFDQLSSDELFGEDTNEKAHALLTKQAIETAIRKAGIHQKEIDVVLAGDLINQMTPTSFAMATLESPFMGVFSACATSISSMIIGAALLEGKLASTVVTAASSHHNAVERQFRYPVDYGAQKPPTSQWTVTAGGAAVISRGVSNKPIIVRATVGKVIDSTCTDPLDMGSAMAPAAFDTIVRHLESSDADSYDLVITGDLGKTGYQALLELSKQHLFFQSKVKELRDGGVEYFGGNEKFLSGASGAGCSASVFFGPIYMDLLAGRVKRVLLVATGALLSPLSFQQGMTIPTTAHAVEVVMEGGTSG</sequence>
<evidence type="ECO:0000313" key="1">
    <source>
        <dbReference type="EMBL" id="AYC29034.1"/>
    </source>
</evidence>
<proteinExistence type="predicted"/>
<name>A0A385YRB7_9BACL</name>
<accession>A0A385YRB7</accession>
<dbReference type="Pfam" id="PF07451">
    <property type="entry name" value="SpoVAD"/>
    <property type="match status" value="1"/>
</dbReference>
<dbReference type="AlphaFoldDB" id="A0A385YRB7"/>
<dbReference type="Proteomes" id="UP000265725">
    <property type="component" value="Chromosome"/>
</dbReference>
<evidence type="ECO:0000313" key="2">
    <source>
        <dbReference type="Proteomes" id="UP000265725"/>
    </source>
</evidence>
<dbReference type="OrthoDB" id="9770068at2"/>
<dbReference type="GO" id="GO:0016746">
    <property type="term" value="F:acyltransferase activity"/>
    <property type="evidence" value="ECO:0007669"/>
    <property type="project" value="InterPro"/>
</dbReference>
<dbReference type="Gene3D" id="3.40.47.40">
    <property type="entry name" value="Stage V sporulation protein AD"/>
    <property type="match status" value="1"/>
</dbReference>
<protein>
    <submittedName>
        <fullName evidence="1">Stage V sporulation protein AD</fullName>
    </submittedName>
</protein>
<organism evidence="1 2">
    <name type="scientific">Paenisporosarcina cavernae</name>
    <dbReference type="NCBI Taxonomy" id="2320858"/>
    <lineage>
        <taxon>Bacteria</taxon>
        <taxon>Bacillati</taxon>
        <taxon>Bacillota</taxon>
        <taxon>Bacilli</taxon>
        <taxon>Bacillales</taxon>
        <taxon>Caryophanaceae</taxon>
        <taxon>Paenisporosarcina</taxon>
    </lineage>
</organism>